<protein>
    <submittedName>
        <fullName evidence="2">Uncharacterized protein</fullName>
    </submittedName>
</protein>
<evidence type="ECO:0000313" key="2">
    <source>
        <dbReference type="EMBL" id="KAJ6683740.1"/>
    </source>
</evidence>
<proteinExistence type="predicted"/>
<dbReference type="AlphaFoldDB" id="A0A9Q0P8T6"/>
<dbReference type="Proteomes" id="UP001151529">
    <property type="component" value="Chromosome 17"/>
</dbReference>
<evidence type="ECO:0000313" key="3">
    <source>
        <dbReference type="Proteomes" id="UP001151529"/>
    </source>
</evidence>
<accession>A0A9Q0P8T6</accession>
<evidence type="ECO:0000256" key="1">
    <source>
        <dbReference type="SAM" id="MobiDB-lite"/>
    </source>
</evidence>
<reference evidence="2" key="2">
    <citation type="journal article" date="2023" name="Int. J. Mol. Sci.">
        <title>De Novo Assembly and Annotation of 11 Diverse Shrub Willow (Salix) Genomes Reveals Novel Gene Organization in Sex-Linked Regions.</title>
        <authorList>
            <person name="Hyden B."/>
            <person name="Feng K."/>
            <person name="Yates T.B."/>
            <person name="Jawdy S."/>
            <person name="Cereghino C."/>
            <person name="Smart L.B."/>
            <person name="Muchero W."/>
        </authorList>
    </citation>
    <scope>NUCLEOTIDE SEQUENCE [LARGE SCALE GENOMIC DNA]</scope>
    <source>
        <tissue evidence="2">Shoot tip</tissue>
    </source>
</reference>
<sequence>MPQSSQRKYHALLTSGRSSKQNTDQIRRRKWNYLQLRMMDKAQKLKCCGERWNYAWHQLIYLKIMRP</sequence>
<comment type="caution">
    <text evidence="2">The sequence shown here is derived from an EMBL/GenBank/DDBJ whole genome shotgun (WGS) entry which is preliminary data.</text>
</comment>
<gene>
    <name evidence="2" type="ORF">OIU85_007435</name>
</gene>
<feature type="region of interest" description="Disordered" evidence="1">
    <location>
        <begin position="1"/>
        <end position="25"/>
    </location>
</feature>
<reference evidence="2" key="1">
    <citation type="submission" date="2022-11" db="EMBL/GenBank/DDBJ databases">
        <authorList>
            <person name="Hyden B.L."/>
            <person name="Feng K."/>
            <person name="Yates T."/>
            <person name="Jawdy S."/>
            <person name="Smart L.B."/>
            <person name="Muchero W."/>
        </authorList>
    </citation>
    <scope>NUCLEOTIDE SEQUENCE</scope>
    <source>
        <tissue evidence="2">Shoot tip</tissue>
    </source>
</reference>
<keyword evidence="3" id="KW-1185">Reference proteome</keyword>
<dbReference type="EMBL" id="JAPFFL010000013">
    <property type="protein sequence ID" value="KAJ6683740.1"/>
    <property type="molecule type" value="Genomic_DNA"/>
</dbReference>
<feature type="compositionally biased region" description="Polar residues" evidence="1">
    <location>
        <begin position="15"/>
        <end position="24"/>
    </location>
</feature>
<name>A0A9Q0P8T6_SALVM</name>
<organism evidence="2 3">
    <name type="scientific">Salix viminalis</name>
    <name type="common">Common osier</name>
    <name type="synonym">Basket willow</name>
    <dbReference type="NCBI Taxonomy" id="40686"/>
    <lineage>
        <taxon>Eukaryota</taxon>
        <taxon>Viridiplantae</taxon>
        <taxon>Streptophyta</taxon>
        <taxon>Embryophyta</taxon>
        <taxon>Tracheophyta</taxon>
        <taxon>Spermatophyta</taxon>
        <taxon>Magnoliopsida</taxon>
        <taxon>eudicotyledons</taxon>
        <taxon>Gunneridae</taxon>
        <taxon>Pentapetalae</taxon>
        <taxon>rosids</taxon>
        <taxon>fabids</taxon>
        <taxon>Malpighiales</taxon>
        <taxon>Salicaceae</taxon>
        <taxon>Saliceae</taxon>
        <taxon>Salix</taxon>
    </lineage>
</organism>